<dbReference type="CDD" id="cd20541">
    <property type="entry name" value="CYCLIN_CNTD1"/>
    <property type="match status" value="1"/>
</dbReference>
<dbReference type="PANTHER" id="PTHR21615:SF2">
    <property type="entry name" value="CYCLIN N-TERMINAL DOMAIN-CONTAINING PROTEIN 1"/>
    <property type="match status" value="1"/>
</dbReference>
<dbReference type="GO" id="GO:0007131">
    <property type="term" value="P:reciprocal meiotic recombination"/>
    <property type="evidence" value="ECO:0007669"/>
    <property type="project" value="TreeGrafter"/>
</dbReference>
<evidence type="ECO:0000313" key="1">
    <source>
        <dbReference type="Proteomes" id="UP000515158"/>
    </source>
</evidence>
<dbReference type="RefSeq" id="XP_034255033.1">
    <property type="nucleotide sequence ID" value="XM_034399142.1"/>
</dbReference>
<keyword evidence="1" id="KW-1185">Reference proteome</keyword>
<organism evidence="2">
    <name type="scientific">Thrips palmi</name>
    <name type="common">Melon thrips</name>
    <dbReference type="NCBI Taxonomy" id="161013"/>
    <lineage>
        <taxon>Eukaryota</taxon>
        <taxon>Metazoa</taxon>
        <taxon>Ecdysozoa</taxon>
        <taxon>Arthropoda</taxon>
        <taxon>Hexapoda</taxon>
        <taxon>Insecta</taxon>
        <taxon>Pterygota</taxon>
        <taxon>Neoptera</taxon>
        <taxon>Paraneoptera</taxon>
        <taxon>Thysanoptera</taxon>
        <taxon>Terebrantia</taxon>
        <taxon>Thripoidea</taxon>
        <taxon>Thripidae</taxon>
        <taxon>Thrips</taxon>
    </lineage>
</organism>
<name>A0A6P9AAB6_THRPL</name>
<dbReference type="Proteomes" id="UP000515158">
    <property type="component" value="Unplaced"/>
</dbReference>
<dbReference type="KEGG" id="tpal:117653464"/>
<proteinExistence type="predicted"/>
<dbReference type="SUPFAM" id="SSF47954">
    <property type="entry name" value="Cyclin-like"/>
    <property type="match status" value="1"/>
</dbReference>
<dbReference type="OrthoDB" id="9983043at2759"/>
<dbReference type="InParanoid" id="A0A6P9AAB6"/>
<accession>A0A6P9AAB6</accession>
<gene>
    <name evidence="2" type="primary">LOC117653464</name>
</gene>
<reference evidence="2" key="1">
    <citation type="submission" date="2025-08" db="UniProtKB">
        <authorList>
            <consortium name="RefSeq"/>
        </authorList>
    </citation>
    <scope>IDENTIFICATION</scope>
    <source>
        <tissue evidence="2">Total insect</tissue>
    </source>
</reference>
<dbReference type="AlphaFoldDB" id="A0A6P9AAB6"/>
<dbReference type="GO" id="GO:0035861">
    <property type="term" value="C:site of double-strand break"/>
    <property type="evidence" value="ECO:0007669"/>
    <property type="project" value="TreeGrafter"/>
</dbReference>
<evidence type="ECO:0000313" key="2">
    <source>
        <dbReference type="RefSeq" id="XP_034255033.1"/>
    </source>
</evidence>
<dbReference type="PANTHER" id="PTHR21615">
    <property type="entry name" value="CYCLIN N-TERMINAL DOMAIN-CONTAINING PROTEIN 1"/>
    <property type="match status" value="1"/>
</dbReference>
<dbReference type="GeneID" id="117653464"/>
<dbReference type="InterPro" id="IPR036915">
    <property type="entry name" value="Cyclin-like_sf"/>
</dbReference>
<dbReference type="Gene3D" id="1.10.472.10">
    <property type="entry name" value="Cyclin-like"/>
    <property type="match status" value="1"/>
</dbReference>
<protein>
    <submittedName>
        <fullName evidence="2">Uncharacterized protein LOC117653464 isoform X1</fullName>
    </submittedName>
</protein>
<sequence length="323" mass="37472">MDEMFITPANKLPGDSIATSDFASRNRRIYDIDFLDYLSVLNEFNCRLLRDCMVPGTLPFLVIPSPTVELVFQLCSVFQLPPEVKYLALEIFDRFISLHYIDLWAHTYGSSTDRYTQKKTWFHTASRVKKQTLLRILSSIQIASKFVFQPSSMSLKHVRQYLLKWGHHYSLMSMYLSELRVFSTLDCKVPMYSMYDFTKALLEGLQYWANVSELHYTTEKVLEFSFLERDEIYHRYFRMSTNRWEPIPQERLQFANMQLNRFLMASSVVVSSLYIHHLEGLGPNKASEILSELGCVNSNDIRGLAIIIVELILGSTIVSTSCG</sequence>